<proteinExistence type="predicted"/>
<dbReference type="GO" id="GO:0036064">
    <property type="term" value="C:ciliary basal body"/>
    <property type="evidence" value="ECO:0007669"/>
    <property type="project" value="TreeGrafter"/>
</dbReference>
<dbReference type="InterPro" id="IPR015943">
    <property type="entry name" value="WD40/YVTN_repeat-like_dom_sf"/>
</dbReference>
<keyword evidence="5" id="KW-1185">Reference proteome</keyword>
<organism evidence="4 5">
    <name type="scientific">Plasmopara halstedii</name>
    <name type="common">Downy mildew of sunflower</name>
    <dbReference type="NCBI Taxonomy" id="4781"/>
    <lineage>
        <taxon>Eukaryota</taxon>
        <taxon>Sar</taxon>
        <taxon>Stramenopiles</taxon>
        <taxon>Oomycota</taxon>
        <taxon>Peronosporomycetes</taxon>
        <taxon>Peronosporales</taxon>
        <taxon>Peronosporaceae</taxon>
        <taxon>Plasmopara</taxon>
    </lineage>
</organism>
<keyword evidence="2" id="KW-0677">Repeat</keyword>
<dbReference type="OMA" id="CARYNHN"/>
<dbReference type="GO" id="GO:0005814">
    <property type="term" value="C:centriole"/>
    <property type="evidence" value="ECO:0007669"/>
    <property type="project" value="TreeGrafter"/>
</dbReference>
<evidence type="ECO:0000313" key="4">
    <source>
        <dbReference type="EMBL" id="CEG46778.1"/>
    </source>
</evidence>
<dbReference type="GO" id="GO:0007020">
    <property type="term" value="P:microtubule nucleation"/>
    <property type="evidence" value="ECO:0007669"/>
    <property type="project" value="TreeGrafter"/>
</dbReference>
<dbReference type="PROSITE" id="PS50294">
    <property type="entry name" value="WD_REPEATS_REGION"/>
    <property type="match status" value="1"/>
</dbReference>
<dbReference type="GO" id="GO:0005737">
    <property type="term" value="C:cytoplasm"/>
    <property type="evidence" value="ECO:0007669"/>
    <property type="project" value="TreeGrafter"/>
</dbReference>
<dbReference type="SMART" id="SM00320">
    <property type="entry name" value="WD40"/>
    <property type="match status" value="6"/>
</dbReference>
<dbReference type="InterPro" id="IPR001680">
    <property type="entry name" value="WD40_rpt"/>
</dbReference>
<dbReference type="InterPro" id="IPR019775">
    <property type="entry name" value="WD40_repeat_CS"/>
</dbReference>
<dbReference type="PANTHER" id="PTHR44414:SF1">
    <property type="entry name" value="PROTEIN NEDD1"/>
    <property type="match status" value="1"/>
</dbReference>
<dbReference type="RefSeq" id="XP_024583147.1">
    <property type="nucleotide sequence ID" value="XM_024717672.1"/>
</dbReference>
<accession>A0A0P1AWH9</accession>
<dbReference type="EMBL" id="CCYD01002349">
    <property type="protein sequence ID" value="CEG46778.1"/>
    <property type="molecule type" value="Genomic_DNA"/>
</dbReference>
<dbReference type="AlphaFoldDB" id="A0A0P1AWH9"/>
<dbReference type="GO" id="GO:0000922">
    <property type="term" value="C:spindle pole"/>
    <property type="evidence" value="ECO:0007669"/>
    <property type="project" value="TreeGrafter"/>
</dbReference>
<dbReference type="PROSITE" id="PS00678">
    <property type="entry name" value="WD_REPEATS_1"/>
    <property type="match status" value="1"/>
</dbReference>
<dbReference type="Proteomes" id="UP000054928">
    <property type="component" value="Unassembled WGS sequence"/>
</dbReference>
<sequence>MLLCCAAGSTVKTFEVTLESIIPQRTFNSHNADITSVQYNHNGRILASSSVNGRICLHVPSSGEKLSELFYPTDAPDQQQVNALQFSSGSRFLASGGDNGFVRLWDLKTQEIMQTYNISSSAITSVAFGGYKDECIVGGTASGAIYICDVQTAEIVRSLTVDPTHGMHQVMAIQTSPHPMARHVLGSTYMDGSVRVWNLATGQLTAEFVRQHEAPATSLTLSSVSKVLLASGGFDGRVIFYDTVQRKNLRSLDLEQPISSLALCADGKTFAVGTTTGEIHLYDLRGAISPLFSTLVHETFAVQSLHFSPLASDVNVGSIPAKNIPAESAHHTSTAETINNGDVVTKLKKIDRLTSKSHVSYELSSSPTLDSTRLVTRTMEPSGIVPPRTQSKRLLTPATQNPPQPILNMSSKTSTTHASTDEIGLFSSPTYRQTLKPAEHAKNDVDAMTCSSQQADLTNLSMRAEIQHLREEINLRHQKDIEQLSTMFETLMDQYDAVVEENRSLRQENEWLKAHISAS</sequence>
<dbReference type="SUPFAM" id="SSF50978">
    <property type="entry name" value="WD40 repeat-like"/>
    <property type="match status" value="1"/>
</dbReference>
<dbReference type="GO" id="GO:0005813">
    <property type="term" value="C:centrosome"/>
    <property type="evidence" value="ECO:0007669"/>
    <property type="project" value="TreeGrafter"/>
</dbReference>
<dbReference type="PANTHER" id="PTHR44414">
    <property type="entry name" value="PROTEIN NEDD1"/>
    <property type="match status" value="1"/>
</dbReference>
<dbReference type="GeneID" id="36398514"/>
<keyword evidence="1 3" id="KW-0853">WD repeat</keyword>
<reference evidence="5" key="1">
    <citation type="submission" date="2014-09" db="EMBL/GenBank/DDBJ databases">
        <authorList>
            <person name="Sharma Rahul"/>
            <person name="Thines Marco"/>
        </authorList>
    </citation>
    <scope>NUCLEOTIDE SEQUENCE [LARGE SCALE GENOMIC DNA]</scope>
</reference>
<dbReference type="OrthoDB" id="1602884at2759"/>
<dbReference type="STRING" id="4781.A0A0P1AWH9"/>
<dbReference type="GO" id="GO:0043015">
    <property type="term" value="F:gamma-tubulin binding"/>
    <property type="evidence" value="ECO:0007669"/>
    <property type="project" value="TreeGrafter"/>
</dbReference>
<dbReference type="InterPro" id="IPR036322">
    <property type="entry name" value="WD40_repeat_dom_sf"/>
</dbReference>
<dbReference type="InterPro" id="IPR052818">
    <property type="entry name" value="NEDD1_Spindle_Assembly"/>
</dbReference>
<protein>
    <submittedName>
        <fullName evidence="4">Nuclear protein COP1</fullName>
    </submittedName>
</protein>
<dbReference type="Gene3D" id="2.130.10.10">
    <property type="entry name" value="YVTN repeat-like/Quinoprotein amine dehydrogenase"/>
    <property type="match status" value="2"/>
</dbReference>
<dbReference type="GO" id="GO:0000278">
    <property type="term" value="P:mitotic cell cycle"/>
    <property type="evidence" value="ECO:0007669"/>
    <property type="project" value="TreeGrafter"/>
</dbReference>
<feature type="repeat" description="WD" evidence="3">
    <location>
        <begin position="74"/>
        <end position="115"/>
    </location>
</feature>
<dbReference type="Pfam" id="PF00400">
    <property type="entry name" value="WD40"/>
    <property type="match status" value="2"/>
</dbReference>
<name>A0A0P1AWH9_PLAHL</name>
<dbReference type="PROSITE" id="PS50082">
    <property type="entry name" value="WD_REPEATS_2"/>
    <property type="match status" value="1"/>
</dbReference>
<evidence type="ECO:0000256" key="1">
    <source>
        <dbReference type="ARBA" id="ARBA00022574"/>
    </source>
</evidence>
<evidence type="ECO:0000313" key="5">
    <source>
        <dbReference type="Proteomes" id="UP000054928"/>
    </source>
</evidence>
<evidence type="ECO:0000256" key="3">
    <source>
        <dbReference type="PROSITE-ProRule" id="PRU00221"/>
    </source>
</evidence>
<evidence type="ECO:0000256" key="2">
    <source>
        <dbReference type="ARBA" id="ARBA00022737"/>
    </source>
</evidence>